<organism evidence="1">
    <name type="scientific">Edafosvirus sp</name>
    <dbReference type="NCBI Taxonomy" id="2487765"/>
    <lineage>
        <taxon>Viruses</taxon>
        <taxon>Varidnaviria</taxon>
        <taxon>Bamfordvirae</taxon>
        <taxon>Nucleocytoviricota</taxon>
        <taxon>Megaviricetes</taxon>
        <taxon>Imitervirales</taxon>
        <taxon>Mimiviridae</taxon>
        <taxon>Klosneuvirinae</taxon>
    </lineage>
</organism>
<protein>
    <submittedName>
        <fullName evidence="1">Uncharacterized protein</fullName>
    </submittedName>
</protein>
<proteinExistence type="predicted"/>
<gene>
    <name evidence="1" type="ORF">Edafosvirus1_1</name>
</gene>
<feature type="non-terminal residue" evidence="1">
    <location>
        <position position="124"/>
    </location>
</feature>
<accession>A0A3G4ZS01</accession>
<dbReference type="EMBL" id="MK072066">
    <property type="protein sequence ID" value="AYV77670.1"/>
    <property type="molecule type" value="Genomic_DNA"/>
</dbReference>
<reference evidence="1" key="1">
    <citation type="submission" date="2018-10" db="EMBL/GenBank/DDBJ databases">
        <title>Hidden diversity of soil giant viruses.</title>
        <authorList>
            <person name="Schulz F."/>
            <person name="Alteio L."/>
            <person name="Goudeau D."/>
            <person name="Ryan E.M."/>
            <person name="Malmstrom R.R."/>
            <person name="Blanchard J."/>
            <person name="Woyke T."/>
        </authorList>
    </citation>
    <scope>NUCLEOTIDE SEQUENCE</scope>
    <source>
        <strain evidence="1">EDV1</strain>
    </source>
</reference>
<name>A0A3G4ZS01_9VIRU</name>
<evidence type="ECO:0000313" key="1">
    <source>
        <dbReference type="EMBL" id="AYV77670.1"/>
    </source>
</evidence>
<sequence>MVQKHKFTIEGENTYECQIDCGKDIDMSLDYDDQWVINGTLKVKYKKTSGKNSTNPSHHNHSDNKLFEKEIDKKLKEIYKKVLPKKMLKPDVQFVSWDESGAQKENCAVFVLESVFCKEILVVG</sequence>